<comment type="caution">
    <text evidence="2">The sequence shown here is derived from an EMBL/GenBank/DDBJ whole genome shotgun (WGS) entry which is preliminary data.</text>
</comment>
<proteinExistence type="predicted"/>
<evidence type="ECO:0000256" key="1">
    <source>
        <dbReference type="SAM" id="MobiDB-lite"/>
    </source>
</evidence>
<reference evidence="2 3" key="1">
    <citation type="submission" date="2010-10" db="EMBL/GenBank/DDBJ databases">
        <authorList>
            <consortium name="The Broad Institute Genome Sequencing Platform"/>
            <person name="Ward D."/>
            <person name="Earl A."/>
            <person name="Feldgarden M."/>
            <person name="Young S.K."/>
            <person name="Gargeya S."/>
            <person name="Zeng Q."/>
            <person name="Alvarado L."/>
            <person name="Berlin A."/>
            <person name="Bochicchio J."/>
            <person name="Chapman S.B."/>
            <person name="Chen Z."/>
            <person name="Freedman E."/>
            <person name="Gellesch M."/>
            <person name="Goldberg J."/>
            <person name="Griggs A."/>
            <person name="Gujja S."/>
            <person name="Heilman E."/>
            <person name="Heiman D."/>
            <person name="Howarth C."/>
            <person name="Mehta T."/>
            <person name="Neiman D."/>
            <person name="Pearson M."/>
            <person name="Roberts A."/>
            <person name="Saif S."/>
            <person name="Shea T."/>
            <person name="Shenoy N."/>
            <person name="Sisk P."/>
            <person name="Stolte C."/>
            <person name="Sykes S."/>
            <person name="White J."/>
            <person name="Yandava C."/>
            <person name="Allen-Vercoe E."/>
            <person name="Sibley C."/>
            <person name="Ambrose C.E."/>
            <person name="Strauss J."/>
            <person name="Daigneault M."/>
            <person name="Haas B."/>
            <person name="Nusbaum C."/>
            <person name="Birren B."/>
        </authorList>
    </citation>
    <scope>NUCLEOTIDE SEQUENCE [LARGE SCALE GENOMIC DNA]</scope>
    <source>
        <strain evidence="2 3">3_1_6</strain>
    </source>
</reference>
<accession>S2LB57</accession>
<dbReference type="HOGENOM" id="CLU_1369879_0_0_7"/>
<keyword evidence="3" id="KW-1185">Reference proteome</keyword>
<feature type="region of interest" description="Disordered" evidence="1">
    <location>
        <begin position="165"/>
        <end position="199"/>
    </location>
</feature>
<sequence length="199" mass="21414">MPYHTTHGEGCGLLHQGCPPAVLSFPLGRYCEGHLPYAWARLNCHLVSRFCNLRGFPCLSVRGRIAFPSYNPATSSRFMLLHRGNSRLNGRGAFPYRQRVPRSLYCWKSAVGAFRFSYEEERLGSVLWRIHPSGLDGQGACPSVRPGSEGAAGAASGSGASYCDPYSGIQQDGSGGSPPAPRLGMKSGNPLRQAVCGKP</sequence>
<reference evidence="2 3" key="2">
    <citation type="submission" date="2013-04" db="EMBL/GenBank/DDBJ databases">
        <title>The Genome Sequence of Bilophila wadsworthia 3_1_6.</title>
        <authorList>
            <consortium name="The Broad Institute Genomics Platform"/>
            <person name="Earl A."/>
            <person name="Ward D."/>
            <person name="Feldgarden M."/>
            <person name="Gevers D."/>
            <person name="Sibley C."/>
            <person name="Strauss J."/>
            <person name="Allen-Vercoe E."/>
            <person name="Walker B."/>
            <person name="Young S."/>
            <person name="Zeng Q."/>
            <person name="Gargeya S."/>
            <person name="Fitzgerald M."/>
            <person name="Haas B."/>
            <person name="Abouelleil A."/>
            <person name="Allen A.W."/>
            <person name="Alvarado L."/>
            <person name="Arachchi H.M."/>
            <person name="Berlin A.M."/>
            <person name="Chapman S.B."/>
            <person name="Gainer-Dewar J."/>
            <person name="Goldberg J."/>
            <person name="Griggs A."/>
            <person name="Gujja S."/>
            <person name="Hansen M."/>
            <person name="Howarth C."/>
            <person name="Imamovic A."/>
            <person name="Ireland A."/>
            <person name="Larimer J."/>
            <person name="McCowan C."/>
            <person name="Murphy C."/>
            <person name="Pearson M."/>
            <person name="Poon T.W."/>
            <person name="Priest M."/>
            <person name="Roberts A."/>
            <person name="Saif S."/>
            <person name="Shea T."/>
            <person name="Sisk P."/>
            <person name="Sykes S."/>
            <person name="Wortman J."/>
            <person name="Nusbaum C."/>
            <person name="Birren B."/>
        </authorList>
    </citation>
    <scope>NUCLEOTIDE SEQUENCE [LARGE SCALE GENOMIC DNA]</scope>
    <source>
        <strain evidence="2 3">3_1_6</strain>
    </source>
</reference>
<evidence type="ECO:0000313" key="3">
    <source>
        <dbReference type="Proteomes" id="UP000006034"/>
    </source>
</evidence>
<evidence type="ECO:0000313" key="2">
    <source>
        <dbReference type="EMBL" id="EPC05727.1"/>
    </source>
</evidence>
<dbReference type="EMBL" id="ADCP02000002">
    <property type="protein sequence ID" value="EPC05727.1"/>
    <property type="molecule type" value="Genomic_DNA"/>
</dbReference>
<protein>
    <submittedName>
        <fullName evidence="2">Uncharacterized protein</fullName>
    </submittedName>
</protein>
<dbReference type="AlphaFoldDB" id="S2LB57"/>
<dbReference type="STRING" id="563192.HMPREF0179_05249"/>
<gene>
    <name evidence="2" type="ORF">HMPREF0179_05249</name>
</gene>
<dbReference type="Proteomes" id="UP000006034">
    <property type="component" value="Unassembled WGS sequence"/>
</dbReference>
<organism evidence="2 3">
    <name type="scientific">Bilophila wadsworthia (strain 3_1_6)</name>
    <dbReference type="NCBI Taxonomy" id="563192"/>
    <lineage>
        <taxon>Bacteria</taxon>
        <taxon>Pseudomonadati</taxon>
        <taxon>Thermodesulfobacteriota</taxon>
        <taxon>Desulfovibrionia</taxon>
        <taxon>Desulfovibrionales</taxon>
        <taxon>Desulfovibrionaceae</taxon>
        <taxon>Bilophila</taxon>
    </lineage>
</organism>
<name>S2LB57_BILW3</name>